<feature type="chain" id="PRO_5016446745" description="Bulb-type lectin domain-containing protein" evidence="1">
    <location>
        <begin position="21"/>
        <end position="490"/>
    </location>
</feature>
<sequence>MKKNLLHTFLITLCGIQALAQAPSLSWQKNIGGSAGEFDLICSQNFQGDIFIAGTTYSSSSGDIPLNNGGADIYIAKLNASGNESWSYNFGGSLDDSPISIAPTSDGGVIILCYVTSTNVGGDFNQAGVWLLKLNNDGSTGFKTFYGGNPNLKGKVIQTSDGGFIFHSIKTVGVNGLESWVYKTHSDGTYDWDATYGGTSDEFAADILEYGGDYYVLGESNSSTVNGKSNHGLSDLLLLKINSTGVNQWTRLMGGNGNDGGVRLVLDDAKNLLILGYNSSIGGNVLENNGGIDFWIINMDTTGFSSNNYSVGKINDDYPSDIYFNESTFSGVVVGETYSSGWSPAPYTDPTISNFLVAELIPFGGTAWKDALGGSDSDAPTSIIGTIDGGLLISGHSYSNDGDLTIGSNKGGADFWLVKLAYPCSDELNLNAASFSKSISRTAESSINTNSQFTGSQTKVKLRSSHIQLEPGFKVEPGTVFETEIGGCPP</sequence>
<reference evidence="2 3" key="1">
    <citation type="submission" date="2018-05" db="EMBL/GenBank/DDBJ databases">
        <title>Complete genome sequence of Arcticibacterium luteifluviistationis SM1504T, a cytophagaceae bacterium isolated from Arctic surface seawater.</title>
        <authorList>
            <person name="Li Y."/>
            <person name="Qin Q.-L."/>
        </authorList>
    </citation>
    <scope>NUCLEOTIDE SEQUENCE [LARGE SCALE GENOMIC DNA]</scope>
    <source>
        <strain evidence="2 3">SM1504</strain>
    </source>
</reference>
<dbReference type="AlphaFoldDB" id="A0A2Z4G9X5"/>
<evidence type="ECO:0000256" key="1">
    <source>
        <dbReference type="SAM" id="SignalP"/>
    </source>
</evidence>
<proteinExistence type="predicted"/>
<dbReference type="InterPro" id="IPR055015">
    <property type="entry name" value="GCX_COOH"/>
</dbReference>
<dbReference type="PANTHER" id="PTHR42754:SF1">
    <property type="entry name" value="LIPOPROTEIN"/>
    <property type="match status" value="1"/>
</dbReference>
<evidence type="ECO:0008006" key="4">
    <source>
        <dbReference type="Google" id="ProtNLM"/>
    </source>
</evidence>
<dbReference type="RefSeq" id="WP_111370977.1">
    <property type="nucleotide sequence ID" value="NZ_CP029480.1"/>
</dbReference>
<dbReference type="NCBIfam" id="NF045639">
    <property type="entry name" value="GCX_COOH"/>
    <property type="match status" value="1"/>
</dbReference>
<organism evidence="2 3">
    <name type="scientific">Arcticibacterium luteifluviistationis</name>
    <dbReference type="NCBI Taxonomy" id="1784714"/>
    <lineage>
        <taxon>Bacteria</taxon>
        <taxon>Pseudomonadati</taxon>
        <taxon>Bacteroidota</taxon>
        <taxon>Cytophagia</taxon>
        <taxon>Cytophagales</taxon>
        <taxon>Leadbetterellaceae</taxon>
        <taxon>Arcticibacterium</taxon>
    </lineage>
</organism>
<feature type="signal peptide" evidence="1">
    <location>
        <begin position="1"/>
        <end position="20"/>
    </location>
</feature>
<dbReference type="KEGG" id="als:DJ013_06720"/>
<keyword evidence="1" id="KW-0732">Signal</keyword>
<name>A0A2Z4G9X5_9BACT</name>
<evidence type="ECO:0000313" key="3">
    <source>
        <dbReference type="Proteomes" id="UP000249873"/>
    </source>
</evidence>
<gene>
    <name evidence="2" type="ORF">DJ013_06720</name>
</gene>
<evidence type="ECO:0000313" key="2">
    <source>
        <dbReference type="EMBL" id="AWV97875.1"/>
    </source>
</evidence>
<keyword evidence="3" id="KW-1185">Reference proteome</keyword>
<accession>A0A2Z4G9X5</accession>
<dbReference type="EMBL" id="CP029480">
    <property type="protein sequence ID" value="AWV97875.1"/>
    <property type="molecule type" value="Genomic_DNA"/>
</dbReference>
<dbReference type="Proteomes" id="UP000249873">
    <property type="component" value="Chromosome"/>
</dbReference>
<dbReference type="OrthoDB" id="1523346at2"/>
<protein>
    <recommendedName>
        <fullName evidence="4">Bulb-type lectin domain-containing protein</fullName>
    </recommendedName>
</protein>
<dbReference type="PANTHER" id="PTHR42754">
    <property type="entry name" value="ENDOGLUCANASE"/>
    <property type="match status" value="1"/>
</dbReference>